<dbReference type="Proteomes" id="UP000799439">
    <property type="component" value="Unassembled WGS sequence"/>
</dbReference>
<gene>
    <name evidence="3" type="ORF">K461DRAFT_275402</name>
</gene>
<keyword evidence="1" id="KW-0175">Coiled coil</keyword>
<protein>
    <submittedName>
        <fullName evidence="3">Uncharacterized protein</fullName>
    </submittedName>
</protein>
<dbReference type="OrthoDB" id="5364171at2759"/>
<dbReference type="AlphaFoldDB" id="A0A9P4MIS1"/>
<reference evidence="3" key="1">
    <citation type="journal article" date="2020" name="Stud. Mycol.">
        <title>101 Dothideomycetes genomes: a test case for predicting lifestyles and emergence of pathogens.</title>
        <authorList>
            <person name="Haridas S."/>
            <person name="Albert R."/>
            <person name="Binder M."/>
            <person name="Bloem J."/>
            <person name="Labutti K."/>
            <person name="Salamov A."/>
            <person name="Andreopoulos B."/>
            <person name="Baker S."/>
            <person name="Barry K."/>
            <person name="Bills G."/>
            <person name="Bluhm B."/>
            <person name="Cannon C."/>
            <person name="Castanera R."/>
            <person name="Culley D."/>
            <person name="Daum C."/>
            <person name="Ezra D."/>
            <person name="Gonzalez J."/>
            <person name="Henrissat B."/>
            <person name="Kuo A."/>
            <person name="Liang C."/>
            <person name="Lipzen A."/>
            <person name="Lutzoni F."/>
            <person name="Magnuson J."/>
            <person name="Mondo S."/>
            <person name="Nolan M."/>
            <person name="Ohm R."/>
            <person name="Pangilinan J."/>
            <person name="Park H.-J."/>
            <person name="Ramirez L."/>
            <person name="Alfaro M."/>
            <person name="Sun H."/>
            <person name="Tritt A."/>
            <person name="Yoshinaga Y."/>
            <person name="Zwiers L.-H."/>
            <person name="Turgeon B."/>
            <person name="Goodwin S."/>
            <person name="Spatafora J."/>
            <person name="Crous P."/>
            <person name="Grigoriev I."/>
        </authorList>
    </citation>
    <scope>NUCLEOTIDE SEQUENCE</scope>
    <source>
        <strain evidence="3">CBS 260.36</strain>
    </source>
</reference>
<accession>A0A9P4MIS1</accession>
<feature type="compositionally biased region" description="Polar residues" evidence="2">
    <location>
        <begin position="1"/>
        <end position="20"/>
    </location>
</feature>
<feature type="coiled-coil region" evidence="1">
    <location>
        <begin position="434"/>
        <end position="465"/>
    </location>
</feature>
<feature type="region of interest" description="Disordered" evidence="2">
    <location>
        <begin position="1"/>
        <end position="57"/>
    </location>
</feature>
<dbReference type="EMBL" id="ML996082">
    <property type="protein sequence ID" value="KAF2156285.1"/>
    <property type="molecule type" value="Genomic_DNA"/>
</dbReference>
<evidence type="ECO:0000313" key="3">
    <source>
        <dbReference type="EMBL" id="KAF2156285.1"/>
    </source>
</evidence>
<comment type="caution">
    <text evidence="3">The sequence shown here is derived from an EMBL/GenBank/DDBJ whole genome shotgun (WGS) entry which is preliminary data.</text>
</comment>
<evidence type="ECO:0000256" key="2">
    <source>
        <dbReference type="SAM" id="MobiDB-lite"/>
    </source>
</evidence>
<feature type="region of interest" description="Disordered" evidence="2">
    <location>
        <begin position="136"/>
        <end position="209"/>
    </location>
</feature>
<evidence type="ECO:0000256" key="1">
    <source>
        <dbReference type="SAM" id="Coils"/>
    </source>
</evidence>
<sequence>MSITTQAQDLTASHNLPQTPSRHDKDPTPPSSDTVGSDTKRDQFSADDEEGDTLAPPHPFLAYARRVRSFTSPLKINRARYLLTFVDVETSQEWWTLMQQEYPDSVRESSQLFSFKSDRVPARAWENPRFGHLKDKWTFRQLDDKENQRPDKSAEKPPRMSRRGSLMRMLSTPSLGTIGEISQPPTHQYHSPAHLPEDPFTEPTPPRSIENSIDFGELNRMLERMQMMMNQTQLRIDVLAERQQMYVESLERLQTALEANSTHIQALATQHQVGAITTKNLRTAIEQNASHMRTILERQVHDVDREQQMENKMSACSQRVDEVMDMQRVGHIELRDVKGTVGQTAGKVQTILDQQKAGDEKLDAIMAALEKSPPSKKQPERSSPTPSAGGIQRLQATIEQQSVQLAGLITAQKAGNKHTQKLATALDAVPTSQDENMEQRLAALQAAHEKEMKQLKRDMTKVMNDKLEKLTAAQDAQFVAMREVVAKAVKKKPPTVVQCDHDVAPPPRKMNKELLGYWYKRT</sequence>
<proteinExistence type="predicted"/>
<feature type="compositionally biased region" description="Basic and acidic residues" evidence="2">
    <location>
        <begin position="136"/>
        <end position="158"/>
    </location>
</feature>
<name>A0A9P4MIS1_9PEZI</name>
<evidence type="ECO:0000313" key="4">
    <source>
        <dbReference type="Proteomes" id="UP000799439"/>
    </source>
</evidence>
<keyword evidence="4" id="KW-1185">Reference proteome</keyword>
<organism evidence="3 4">
    <name type="scientific">Myriangium duriaei CBS 260.36</name>
    <dbReference type="NCBI Taxonomy" id="1168546"/>
    <lineage>
        <taxon>Eukaryota</taxon>
        <taxon>Fungi</taxon>
        <taxon>Dikarya</taxon>
        <taxon>Ascomycota</taxon>
        <taxon>Pezizomycotina</taxon>
        <taxon>Dothideomycetes</taxon>
        <taxon>Dothideomycetidae</taxon>
        <taxon>Myriangiales</taxon>
        <taxon>Myriangiaceae</taxon>
        <taxon>Myriangium</taxon>
    </lineage>
</organism>
<feature type="region of interest" description="Disordered" evidence="2">
    <location>
        <begin position="370"/>
        <end position="390"/>
    </location>
</feature>